<proteinExistence type="predicted"/>
<evidence type="ECO:0000313" key="2">
    <source>
        <dbReference type="EMBL" id="PRX12390.1"/>
    </source>
</evidence>
<name>A0A2T0JXJ8_9ACTN</name>
<accession>A0A2T0JXJ8</accession>
<dbReference type="AlphaFoldDB" id="A0A2T0JXJ8"/>
<reference evidence="2 3" key="1">
    <citation type="submission" date="2018-03" db="EMBL/GenBank/DDBJ databases">
        <title>Genomic Encyclopedia of Archaeal and Bacterial Type Strains, Phase II (KMG-II): from individual species to whole genera.</title>
        <authorList>
            <person name="Goeker M."/>
        </authorList>
    </citation>
    <scope>NUCLEOTIDE SEQUENCE [LARGE SCALE GENOMIC DNA]</scope>
    <source>
        <strain evidence="2 3">DSM 43146</strain>
    </source>
</reference>
<feature type="region of interest" description="Disordered" evidence="1">
    <location>
        <begin position="73"/>
        <end position="95"/>
    </location>
</feature>
<sequence length="189" mass="21277">MAIAHIAVLSAALSALLILPCAATILITGGSADLRRLLTRHGRRELRAERLLERSSSRRPVRRYRRRIIDRGPRGRADRAHRRLDRSLRGSDQSARLASLRPPAIEQIAFDLRRLDHQRRTGPGMNSEVYLAAVMIAYDTRLCLACQCLGITEYLEKLEGVELDLERLRVEGLLEEAGLVLRHEAGPAF</sequence>
<gene>
    <name evidence="2" type="ORF">CLV67_12845</name>
</gene>
<dbReference type="EMBL" id="PVMZ01000028">
    <property type="protein sequence ID" value="PRX12390.1"/>
    <property type="molecule type" value="Genomic_DNA"/>
</dbReference>
<dbReference type="Proteomes" id="UP000239415">
    <property type="component" value="Unassembled WGS sequence"/>
</dbReference>
<dbReference type="RefSeq" id="WP_146169539.1">
    <property type="nucleotide sequence ID" value="NZ_BOMO01000153.1"/>
</dbReference>
<evidence type="ECO:0000256" key="1">
    <source>
        <dbReference type="SAM" id="MobiDB-lite"/>
    </source>
</evidence>
<keyword evidence="3" id="KW-1185">Reference proteome</keyword>
<protein>
    <submittedName>
        <fullName evidence="2">Uncharacterized protein</fullName>
    </submittedName>
</protein>
<evidence type="ECO:0000313" key="3">
    <source>
        <dbReference type="Proteomes" id="UP000239415"/>
    </source>
</evidence>
<comment type="caution">
    <text evidence="2">The sequence shown here is derived from an EMBL/GenBank/DDBJ whole genome shotgun (WGS) entry which is preliminary data.</text>
</comment>
<organism evidence="2 3">
    <name type="scientific">Actinoplanes italicus</name>
    <dbReference type="NCBI Taxonomy" id="113567"/>
    <lineage>
        <taxon>Bacteria</taxon>
        <taxon>Bacillati</taxon>
        <taxon>Actinomycetota</taxon>
        <taxon>Actinomycetes</taxon>
        <taxon>Micromonosporales</taxon>
        <taxon>Micromonosporaceae</taxon>
        <taxon>Actinoplanes</taxon>
    </lineage>
</organism>
<dbReference type="OrthoDB" id="3381124at2"/>